<keyword evidence="3" id="KW-0548">Nucleotidyltransferase</keyword>
<keyword evidence="9" id="KW-1185">Reference proteome</keyword>
<organism evidence="7 8">
    <name type="scientific">Polarella glacialis</name>
    <name type="common">Dinoflagellate</name>
    <dbReference type="NCBI Taxonomy" id="89957"/>
    <lineage>
        <taxon>Eukaryota</taxon>
        <taxon>Sar</taxon>
        <taxon>Alveolata</taxon>
        <taxon>Dinophyceae</taxon>
        <taxon>Suessiales</taxon>
        <taxon>Suessiaceae</taxon>
        <taxon>Polarella</taxon>
    </lineage>
</organism>
<comment type="caution">
    <text evidence="7">The sequence shown here is derived from an EMBL/GenBank/DDBJ whole genome shotgun (WGS) entry which is preliminary data.</text>
</comment>
<dbReference type="Proteomes" id="UP000654075">
    <property type="component" value="Unassembled WGS sequence"/>
</dbReference>
<dbReference type="GO" id="GO:0003950">
    <property type="term" value="F:NAD+ poly-ADP-ribosyltransferase activity"/>
    <property type="evidence" value="ECO:0007669"/>
    <property type="project" value="InterPro"/>
</dbReference>
<evidence type="ECO:0000256" key="4">
    <source>
        <dbReference type="ARBA" id="ARBA00023027"/>
    </source>
</evidence>
<evidence type="ECO:0000313" key="8">
    <source>
        <dbReference type="Proteomes" id="UP000626109"/>
    </source>
</evidence>
<keyword evidence="4" id="KW-0520">NAD</keyword>
<keyword evidence="2" id="KW-0808">Transferase</keyword>
<accession>A0A813LLS5</accession>
<dbReference type="Proteomes" id="UP000626109">
    <property type="component" value="Unassembled WGS sequence"/>
</dbReference>
<dbReference type="Gene3D" id="3.90.228.10">
    <property type="match status" value="1"/>
</dbReference>
<evidence type="ECO:0000256" key="1">
    <source>
        <dbReference type="ARBA" id="ARBA00022676"/>
    </source>
</evidence>
<dbReference type="PANTHER" id="PTHR21328">
    <property type="entry name" value="POLY ADP-RIBOSE POLYMERASE FAMILY, MEMBER PARP"/>
    <property type="match status" value="1"/>
</dbReference>
<evidence type="ECO:0000259" key="5">
    <source>
        <dbReference type="Pfam" id="PF00644"/>
    </source>
</evidence>
<dbReference type="OrthoDB" id="19501at2759"/>
<gene>
    <name evidence="6" type="ORF">PGLA1383_LOCUS47681</name>
    <name evidence="7" type="ORF">PGLA2088_LOCUS47892</name>
</gene>
<evidence type="ECO:0000256" key="2">
    <source>
        <dbReference type="ARBA" id="ARBA00022679"/>
    </source>
</evidence>
<dbReference type="EMBL" id="CAJNNW010036559">
    <property type="protein sequence ID" value="CAE8735546.1"/>
    <property type="molecule type" value="Genomic_DNA"/>
</dbReference>
<feature type="domain" description="PARP catalytic" evidence="5">
    <location>
        <begin position="127"/>
        <end position="223"/>
    </location>
</feature>
<dbReference type="Pfam" id="PF00644">
    <property type="entry name" value="PARP"/>
    <property type="match status" value="1"/>
</dbReference>
<dbReference type="InterPro" id="IPR012317">
    <property type="entry name" value="Poly(ADP-ribose)pol_cat_dom"/>
</dbReference>
<evidence type="ECO:0000313" key="9">
    <source>
        <dbReference type="Proteomes" id="UP000654075"/>
    </source>
</evidence>
<dbReference type="GO" id="GO:0016779">
    <property type="term" value="F:nucleotidyltransferase activity"/>
    <property type="evidence" value="ECO:0007669"/>
    <property type="project" value="UniProtKB-KW"/>
</dbReference>
<reference evidence="7" key="1">
    <citation type="submission" date="2021-02" db="EMBL/GenBank/DDBJ databases">
        <authorList>
            <person name="Dougan E. K."/>
            <person name="Rhodes N."/>
            <person name="Thang M."/>
            <person name="Chan C."/>
        </authorList>
    </citation>
    <scope>NUCLEOTIDE SEQUENCE</scope>
</reference>
<dbReference type="AlphaFoldDB" id="A0A813LLS5"/>
<dbReference type="InterPro" id="IPR051838">
    <property type="entry name" value="ARTD_PARP"/>
</dbReference>
<evidence type="ECO:0000313" key="6">
    <source>
        <dbReference type="EMBL" id="CAE8631650.1"/>
    </source>
</evidence>
<dbReference type="EMBL" id="CAJNNV010030177">
    <property type="protein sequence ID" value="CAE8631650.1"/>
    <property type="molecule type" value="Genomic_DNA"/>
</dbReference>
<evidence type="ECO:0000256" key="3">
    <source>
        <dbReference type="ARBA" id="ARBA00022695"/>
    </source>
</evidence>
<name>A0A813LLS5_POLGL</name>
<dbReference type="SUPFAM" id="SSF56399">
    <property type="entry name" value="ADP-ribosylation"/>
    <property type="match status" value="1"/>
</dbReference>
<evidence type="ECO:0000313" key="7">
    <source>
        <dbReference type="EMBL" id="CAE8735546.1"/>
    </source>
</evidence>
<sequence>MAESSSEQEALLAAFSAALASSRPSLLCKPRPPDFTLDDLRESLAELAATTPTTTTTPATTTTTTAATTAAAVAALLQDCGKRCSLPGLGFEDPGWTAAVQRVSEVPWAGLIHGEPAVLLHFPARAAFEARAEGRETLWAFHGTPFENVWSLLNFGFVNAAQVTPGLGRTGADRSAFGRGIYLSTDPALAATYARASKPLPGNLGCWICLLVCQVAKGPMVTVGGQGAAPADQHGFAPRDAAHELPQDYIVVEDTDSVSIRGMLFWRRPGTAKEEGSSVEMWLCLVVLLGVILYTMCTRTQPARYL</sequence>
<protein>
    <recommendedName>
        <fullName evidence="5">PARP catalytic domain-containing protein</fullName>
    </recommendedName>
</protein>
<keyword evidence="1" id="KW-0328">Glycosyltransferase</keyword>
<proteinExistence type="predicted"/>